<dbReference type="KEGG" id="zal:AZF00_04145"/>
<organism evidence="11 12">
    <name type="scientific">Zhongshania aliphaticivorans</name>
    <dbReference type="NCBI Taxonomy" id="1470434"/>
    <lineage>
        <taxon>Bacteria</taxon>
        <taxon>Pseudomonadati</taxon>
        <taxon>Pseudomonadota</taxon>
        <taxon>Gammaproteobacteria</taxon>
        <taxon>Cellvibrionales</taxon>
        <taxon>Spongiibacteraceae</taxon>
        <taxon>Zhongshania</taxon>
    </lineage>
</organism>
<dbReference type="InterPro" id="IPR002372">
    <property type="entry name" value="PQQ_rpt_dom"/>
</dbReference>
<dbReference type="InterPro" id="IPR018391">
    <property type="entry name" value="PQQ_b-propeller_rpt"/>
</dbReference>
<dbReference type="AlphaFoldDB" id="A0A127M2T1"/>
<evidence type="ECO:0000256" key="2">
    <source>
        <dbReference type="ARBA" id="ARBA00008156"/>
    </source>
</evidence>
<dbReference type="GO" id="GO:0020037">
    <property type="term" value="F:heme binding"/>
    <property type="evidence" value="ECO:0007669"/>
    <property type="project" value="InterPro"/>
</dbReference>
<dbReference type="SUPFAM" id="SSF50998">
    <property type="entry name" value="Quinoprotein alcohol dehydrogenase-like"/>
    <property type="match status" value="1"/>
</dbReference>
<dbReference type="PROSITE" id="PS51007">
    <property type="entry name" value="CYTC"/>
    <property type="match status" value="1"/>
</dbReference>
<dbReference type="Pfam" id="PF01011">
    <property type="entry name" value="PQQ"/>
    <property type="match status" value="1"/>
</dbReference>
<dbReference type="Pfam" id="PF13442">
    <property type="entry name" value="Cytochrome_CBB3"/>
    <property type="match status" value="1"/>
</dbReference>
<evidence type="ECO:0000256" key="6">
    <source>
        <dbReference type="ARBA" id="ARBA00023002"/>
    </source>
</evidence>
<comment type="cofactor">
    <cofactor evidence="1">
        <name>pyrroloquinoline quinone</name>
        <dbReference type="ChEBI" id="CHEBI:58442"/>
    </cofactor>
</comment>
<evidence type="ECO:0000256" key="8">
    <source>
        <dbReference type="PROSITE-ProRule" id="PRU00433"/>
    </source>
</evidence>
<feature type="domain" description="Cytochrome c" evidence="10">
    <location>
        <begin position="44"/>
        <end position="114"/>
    </location>
</feature>
<keyword evidence="5 9" id="KW-0732">Signal</keyword>
<evidence type="ECO:0000256" key="4">
    <source>
        <dbReference type="ARBA" id="ARBA00022723"/>
    </source>
</evidence>
<protein>
    <submittedName>
        <fullName evidence="11">Dehydrogenase</fullName>
    </submittedName>
</protein>
<evidence type="ECO:0000313" key="11">
    <source>
        <dbReference type="EMBL" id="AMO67536.1"/>
    </source>
</evidence>
<dbReference type="GO" id="GO:0046872">
    <property type="term" value="F:metal ion binding"/>
    <property type="evidence" value="ECO:0007669"/>
    <property type="project" value="UniProtKB-KW"/>
</dbReference>
<proteinExistence type="inferred from homology"/>
<gene>
    <name evidence="11" type="ORF">AZF00_04145</name>
</gene>
<keyword evidence="4 8" id="KW-0479">Metal-binding</keyword>
<dbReference type="SMART" id="SM00564">
    <property type="entry name" value="PQQ"/>
    <property type="match status" value="6"/>
</dbReference>
<evidence type="ECO:0000259" key="10">
    <source>
        <dbReference type="PROSITE" id="PS51007"/>
    </source>
</evidence>
<evidence type="ECO:0000313" key="12">
    <source>
        <dbReference type="Proteomes" id="UP000074119"/>
    </source>
</evidence>
<dbReference type="PANTHER" id="PTHR32303">
    <property type="entry name" value="QUINOPROTEIN ALCOHOL DEHYDROGENASE (CYTOCHROME C)"/>
    <property type="match status" value="1"/>
</dbReference>
<evidence type="ECO:0000256" key="3">
    <source>
        <dbReference type="ARBA" id="ARBA00022617"/>
    </source>
</evidence>
<dbReference type="Gene3D" id="2.130.10.10">
    <property type="entry name" value="YVTN repeat-like/Quinoprotein amine dehydrogenase"/>
    <property type="match status" value="1"/>
</dbReference>
<dbReference type="Pfam" id="PF13360">
    <property type="entry name" value="PQQ_2"/>
    <property type="match status" value="1"/>
</dbReference>
<evidence type="ECO:0000256" key="1">
    <source>
        <dbReference type="ARBA" id="ARBA00001931"/>
    </source>
</evidence>
<dbReference type="PANTHER" id="PTHR32303:SF10">
    <property type="entry name" value="OUTER MEMBRANE PROTEIN ASSEMBLY FACTOR BAMB"/>
    <property type="match status" value="1"/>
</dbReference>
<dbReference type="EMBL" id="CP014544">
    <property type="protein sequence ID" value="AMO67536.1"/>
    <property type="molecule type" value="Genomic_DNA"/>
</dbReference>
<dbReference type="GO" id="GO:0016491">
    <property type="term" value="F:oxidoreductase activity"/>
    <property type="evidence" value="ECO:0007669"/>
    <property type="project" value="UniProtKB-KW"/>
</dbReference>
<feature type="chain" id="PRO_5007274947" evidence="9">
    <location>
        <begin position="23"/>
        <end position="648"/>
    </location>
</feature>
<dbReference type="InterPro" id="IPR011047">
    <property type="entry name" value="Quinoprotein_ADH-like_sf"/>
</dbReference>
<dbReference type="InterPro" id="IPR015943">
    <property type="entry name" value="WD40/YVTN_repeat-like_dom_sf"/>
</dbReference>
<keyword evidence="6" id="KW-0560">Oxidoreductase</keyword>
<dbReference type="GO" id="GO:0009055">
    <property type="term" value="F:electron transfer activity"/>
    <property type="evidence" value="ECO:0007669"/>
    <property type="project" value="InterPro"/>
</dbReference>
<name>A0A127M2T1_9GAMM</name>
<accession>A0A127M2T1</accession>
<dbReference type="InterPro" id="IPR009056">
    <property type="entry name" value="Cyt_c-like_dom"/>
</dbReference>
<reference evidence="11 12" key="1">
    <citation type="submission" date="2015-12" db="EMBL/GenBank/DDBJ databases">
        <authorList>
            <person name="Shamseldin A."/>
            <person name="Moawad H."/>
            <person name="Abd El-Rahim W.M."/>
            <person name="Sadowsky M.J."/>
        </authorList>
    </citation>
    <scope>NUCLEOTIDE SEQUENCE [LARGE SCALE GENOMIC DNA]</scope>
    <source>
        <strain evidence="11 12">SM2</strain>
    </source>
</reference>
<evidence type="ECO:0000256" key="9">
    <source>
        <dbReference type="SAM" id="SignalP"/>
    </source>
</evidence>
<feature type="signal peptide" evidence="9">
    <location>
        <begin position="1"/>
        <end position="22"/>
    </location>
</feature>
<evidence type="ECO:0000256" key="7">
    <source>
        <dbReference type="ARBA" id="ARBA00023004"/>
    </source>
</evidence>
<dbReference type="STRING" id="1470434.AZF00_04145"/>
<comment type="similarity">
    <text evidence="2">Belongs to the bacterial PQQ dehydrogenase family.</text>
</comment>
<keyword evidence="7 8" id="KW-0408">Iron</keyword>
<dbReference type="InterPro" id="IPR036909">
    <property type="entry name" value="Cyt_c-like_dom_sf"/>
</dbReference>
<evidence type="ECO:0000256" key="5">
    <source>
        <dbReference type="ARBA" id="ARBA00022729"/>
    </source>
</evidence>
<dbReference type="Gene3D" id="2.140.10.10">
    <property type="entry name" value="Quinoprotein alcohol dehydrogenase-like superfamily"/>
    <property type="match status" value="1"/>
</dbReference>
<dbReference type="SUPFAM" id="SSF46626">
    <property type="entry name" value="Cytochrome c"/>
    <property type="match status" value="1"/>
</dbReference>
<sequence length="648" mass="69981">MKKRIIVFIIVAVGLAAALSRAPVQTWLVQHGEAWVLRNAEHLPLARAGEYLFDKHCASCHDNPTMHAPTREALSRLAKEDLMIAMEFGKMQPMAAHLSKQKRGLIAHYLAGSATNQYDWIADAMCEQSQNTSASPILASWGLGPENRRFISSKQTLIDANNVGDLSLAWSFAFPRVSDMRSQPAVIGDRLFVGDKAGKLFVLNRHSGCVIAHTKMISGIRSAITVATLSDSRQLLVFADSLATVYALDPNTLDIVWQRSARLNNYSVISGSISYHDDRLYVPISLFEVAAAGSPSHICCTSHGGVMALAADSGDKLWTWHASRDAILQGKNRVGQDRYGPSGAAVWSTPTIDVQRNRLYIGTGENLSAPATDTSDAVIALDLDSGDLVWKFQATAGDIWNAACLNGGANCPDNPGQDFDFGASIIIADFDGRQLLLAGQKSGEVFALNPDGNDKQRVVWRKRLSQGTSNGGIHWGMALAGDSLYVPIADPEREVAGYTPKPGLYALNVSDGDVLWGHAVKRNCDFDYSKRPLVGLENNRSASKVDPAELYRCSFYYGLSSAITVSDELVFSGGLDGTMRVFDRASGKVLWTDNTAVPVNASNGLAGHGGAIDVAGQIVVGEWLYVLSGYSMFGQLPGNVLLAYKIKN</sequence>
<dbReference type="Proteomes" id="UP000074119">
    <property type="component" value="Chromosome"/>
</dbReference>
<dbReference type="RefSeq" id="WP_008246156.1">
    <property type="nucleotide sequence ID" value="NZ_CP014544.1"/>
</dbReference>
<keyword evidence="3 8" id="KW-0349">Heme</keyword>